<dbReference type="AlphaFoldDB" id="A0A8H7SVI2"/>
<keyword evidence="2" id="KW-1185">Reference proteome</keyword>
<name>A0A8H7SVI2_9FUNG</name>
<organism evidence="1 2">
    <name type="scientific">Thamnidium elegans</name>
    <dbReference type="NCBI Taxonomy" id="101142"/>
    <lineage>
        <taxon>Eukaryota</taxon>
        <taxon>Fungi</taxon>
        <taxon>Fungi incertae sedis</taxon>
        <taxon>Mucoromycota</taxon>
        <taxon>Mucoromycotina</taxon>
        <taxon>Mucoromycetes</taxon>
        <taxon>Mucorales</taxon>
        <taxon>Mucorineae</taxon>
        <taxon>Mucoraceae</taxon>
        <taxon>Thamnidium</taxon>
    </lineage>
</organism>
<protein>
    <submittedName>
        <fullName evidence="1">Uncharacterized protein</fullName>
    </submittedName>
</protein>
<evidence type="ECO:0000313" key="1">
    <source>
        <dbReference type="EMBL" id="KAG2235062.1"/>
    </source>
</evidence>
<reference evidence="1" key="1">
    <citation type="submission" date="2021-01" db="EMBL/GenBank/DDBJ databases">
        <title>Metabolic potential, ecology and presence of endohyphal bacteria is reflected in genomic diversity of Mucoromycotina.</title>
        <authorList>
            <person name="Muszewska A."/>
            <person name="Okrasinska A."/>
            <person name="Steczkiewicz K."/>
            <person name="Drgas O."/>
            <person name="Orlowska M."/>
            <person name="Perlinska-Lenart U."/>
            <person name="Aleksandrzak-Piekarczyk T."/>
            <person name="Szatraj K."/>
            <person name="Zielenkiewicz U."/>
            <person name="Pilsyk S."/>
            <person name="Malc E."/>
            <person name="Mieczkowski P."/>
            <person name="Kruszewska J.S."/>
            <person name="Biernat P."/>
            <person name="Pawlowska J."/>
        </authorList>
    </citation>
    <scope>NUCLEOTIDE SEQUENCE</scope>
    <source>
        <strain evidence="1">WA0000018081</strain>
    </source>
</reference>
<dbReference type="Proteomes" id="UP000613177">
    <property type="component" value="Unassembled WGS sequence"/>
</dbReference>
<gene>
    <name evidence="1" type="ORF">INT48_008985</name>
</gene>
<evidence type="ECO:0000313" key="2">
    <source>
        <dbReference type="Proteomes" id="UP000613177"/>
    </source>
</evidence>
<sequence length="229" mass="25625">MTGILKGKSTRIQSEPLLGFEINQQTQELVVGFANIKLIDVKYYEMSTEAMFSTNPFMKNRITSAMDSKNSTWVKPSYSSIIELPEKPAVENDADDDYEMIGVGQVKSVQTINIPFTGGNKNVCVEISSVDTVNDIKRRQAYFSHRLEAHIVESFGTIRVMSGNTKRPLACTYVKMYARMKQSRKVHFCKYGFTGLNGVFDYIGVTKGNALMGGAETDLKTLVDDKIDK</sequence>
<accession>A0A8H7SVI2</accession>
<proteinExistence type="predicted"/>
<dbReference type="EMBL" id="JAEPRE010000040">
    <property type="protein sequence ID" value="KAG2235062.1"/>
    <property type="molecule type" value="Genomic_DNA"/>
</dbReference>
<comment type="caution">
    <text evidence="1">The sequence shown here is derived from an EMBL/GenBank/DDBJ whole genome shotgun (WGS) entry which is preliminary data.</text>
</comment>